<dbReference type="Pfam" id="PF02519">
    <property type="entry name" value="Auxin_inducible"/>
    <property type="match status" value="1"/>
</dbReference>
<dbReference type="GO" id="GO:0009733">
    <property type="term" value="P:response to auxin"/>
    <property type="evidence" value="ECO:0007669"/>
    <property type="project" value="InterPro"/>
</dbReference>
<sequence length="191" mass="20945">MPSSRLRRPGSETLLLSRHMAYSMVEASQGSVIRPSPVKPNSSWDIRRSSSKTLFPSKLSWTEHHRAQSHRLQQPRTEEIEAAMISARRLVQMAKQWQRMAALARKRLAPPTPPAEATGAGPCCTSAPVASKGHCVFYSADGRRFEVPLAVECAVRLLRRGERAFLGSVARGFAAMGMSRHNGVVAQLASA</sequence>
<evidence type="ECO:0000313" key="2">
    <source>
        <dbReference type="EMBL" id="WVZ99204.1"/>
    </source>
</evidence>
<reference evidence="2 3" key="1">
    <citation type="submission" date="2024-02" db="EMBL/GenBank/DDBJ databases">
        <title>High-quality chromosome-scale genome assembly of Pensacola bahiagrass (Paspalum notatum Flugge var. saurae).</title>
        <authorList>
            <person name="Vega J.M."/>
            <person name="Podio M."/>
            <person name="Orjuela J."/>
            <person name="Siena L.A."/>
            <person name="Pessino S.C."/>
            <person name="Combes M.C."/>
            <person name="Mariac C."/>
            <person name="Albertini E."/>
            <person name="Pupilli F."/>
            <person name="Ortiz J.P.A."/>
            <person name="Leblanc O."/>
        </authorList>
    </citation>
    <scope>NUCLEOTIDE SEQUENCE [LARGE SCALE GENOMIC DNA]</scope>
    <source>
        <strain evidence="2">R1</strain>
        <tissue evidence="2">Leaf</tissue>
    </source>
</reference>
<proteinExistence type="inferred from homology"/>
<gene>
    <name evidence="2" type="ORF">U9M48_044533</name>
</gene>
<dbReference type="PANTHER" id="PTHR31175:SF112">
    <property type="entry name" value="SAUR55-AUXIN-RESPONSIVE SAUR FAMILY MEMBER"/>
    <property type="match status" value="1"/>
</dbReference>
<dbReference type="PANTHER" id="PTHR31175">
    <property type="entry name" value="AUXIN-RESPONSIVE FAMILY PROTEIN"/>
    <property type="match status" value="1"/>
</dbReference>
<accession>A0AAQ3V1G8</accession>
<protein>
    <submittedName>
        <fullName evidence="2">Uncharacterized protein</fullName>
    </submittedName>
</protein>
<comment type="similarity">
    <text evidence="1">Belongs to the ARG7 family.</text>
</comment>
<dbReference type="InterPro" id="IPR003676">
    <property type="entry name" value="SAUR_fam"/>
</dbReference>
<organism evidence="2 3">
    <name type="scientific">Paspalum notatum var. saurae</name>
    <dbReference type="NCBI Taxonomy" id="547442"/>
    <lineage>
        <taxon>Eukaryota</taxon>
        <taxon>Viridiplantae</taxon>
        <taxon>Streptophyta</taxon>
        <taxon>Embryophyta</taxon>
        <taxon>Tracheophyta</taxon>
        <taxon>Spermatophyta</taxon>
        <taxon>Magnoliopsida</taxon>
        <taxon>Liliopsida</taxon>
        <taxon>Poales</taxon>
        <taxon>Poaceae</taxon>
        <taxon>PACMAD clade</taxon>
        <taxon>Panicoideae</taxon>
        <taxon>Andropogonodae</taxon>
        <taxon>Paspaleae</taxon>
        <taxon>Paspalinae</taxon>
        <taxon>Paspalum</taxon>
    </lineage>
</organism>
<name>A0AAQ3V1G8_PASNO</name>
<dbReference type="EMBL" id="CP144754">
    <property type="protein sequence ID" value="WVZ99204.1"/>
    <property type="molecule type" value="Genomic_DNA"/>
</dbReference>
<dbReference type="AlphaFoldDB" id="A0AAQ3V1G8"/>
<keyword evidence="3" id="KW-1185">Reference proteome</keyword>
<dbReference type="Proteomes" id="UP001341281">
    <property type="component" value="Chromosome 10"/>
</dbReference>
<evidence type="ECO:0000256" key="1">
    <source>
        <dbReference type="ARBA" id="ARBA00006974"/>
    </source>
</evidence>
<evidence type="ECO:0000313" key="3">
    <source>
        <dbReference type="Proteomes" id="UP001341281"/>
    </source>
</evidence>